<keyword evidence="9" id="KW-1185">Reference proteome</keyword>
<evidence type="ECO:0000313" key="9">
    <source>
        <dbReference type="Proteomes" id="UP000182762"/>
    </source>
</evidence>
<feature type="transmembrane region" description="Helical" evidence="7">
    <location>
        <begin position="323"/>
        <end position="345"/>
    </location>
</feature>
<organism evidence="8 9">
    <name type="scientific">Priestia endophytica DSM 13796</name>
    <dbReference type="NCBI Taxonomy" id="1121089"/>
    <lineage>
        <taxon>Bacteria</taxon>
        <taxon>Bacillati</taxon>
        <taxon>Bacillota</taxon>
        <taxon>Bacilli</taxon>
        <taxon>Bacillales</taxon>
        <taxon>Bacillaceae</taxon>
        <taxon>Priestia</taxon>
    </lineage>
</organism>
<dbReference type="GeneID" id="93712048"/>
<protein>
    <submittedName>
        <fullName evidence="8">Spore germination protein KA</fullName>
    </submittedName>
</protein>
<feature type="compositionally biased region" description="Basic residues" evidence="6">
    <location>
        <begin position="7"/>
        <end position="16"/>
    </location>
</feature>
<evidence type="ECO:0000256" key="7">
    <source>
        <dbReference type="SAM" id="Phobius"/>
    </source>
</evidence>
<keyword evidence="5" id="KW-0175">Coiled coil</keyword>
<dbReference type="Pfam" id="PF03323">
    <property type="entry name" value="GerA"/>
    <property type="match status" value="1"/>
</dbReference>
<evidence type="ECO:0000313" key="8">
    <source>
        <dbReference type="EMBL" id="SFQ78533.1"/>
    </source>
</evidence>
<keyword evidence="3 4" id="KW-0472">Membrane</keyword>
<feature type="region of interest" description="Disordered" evidence="6">
    <location>
        <begin position="517"/>
        <end position="549"/>
    </location>
</feature>
<accession>A0A1I6BC71</accession>
<dbReference type="InterPro" id="IPR004995">
    <property type="entry name" value="Spore_Ger"/>
</dbReference>
<sequence>MNSAWKRLTKKQKKSKKEAPYYEETEVASNEEALKSSLEENLKKIKEALGNSEDVVVRNFTMGKPFVRKVASIYINGLTDKEILGRGIIKQLMSNANLAEEEDFSSPNQVGAYIKEHMLTITNVKDVVDWNKLFFSLLSGETIVLIDGWNQGFTCAAQGGDLRAISEPVAESSVRGPRDSFTESLISNTAMVRRRIKSPNLWLETMELGEITQTTIGIMYVKGIVNDKLLTEVKERLHKIKVDEVQSSNTIEEWISDETWTPWPTIFVTERPDVVAGNLLEGRIVIFVNETPIPLIVPATWNQFFQTAEDYYLRWTMASFLRLLRITSFLITLLGPSLFVAFLSFHPELIPTPLLVNLAAQRQNIPFPIIIEALLMEFTFEVLREAGIRMPRPVGQAVSIVGALVLGEAAVSAGIVSSAMVIVVAATAIASFTIPHYGMTDATRMLRFGMMIMASFFGLYGIGLGVIVLVAHTCSLRSFGIPYLTPFAPIVLADQKDSIIRWPLPFLSKRPRLISQVKTKRVDHNQDRGPSKREGNMKNQESKRDSNET</sequence>
<dbReference type="InterPro" id="IPR050768">
    <property type="entry name" value="UPF0353/GerABKA_families"/>
</dbReference>
<feature type="compositionally biased region" description="Basic and acidic residues" evidence="6">
    <location>
        <begin position="520"/>
        <end position="549"/>
    </location>
</feature>
<keyword evidence="7" id="KW-1133">Transmembrane helix</keyword>
<evidence type="ECO:0000256" key="4">
    <source>
        <dbReference type="PIRNR" id="PIRNR005690"/>
    </source>
</evidence>
<dbReference type="PIRSF" id="PIRSF005690">
    <property type="entry name" value="GerBA"/>
    <property type="match status" value="1"/>
</dbReference>
<dbReference type="RefSeq" id="WP_061805794.1">
    <property type="nucleotide sequence ID" value="NZ_FOXX01000009.1"/>
</dbReference>
<dbReference type="Proteomes" id="UP000182762">
    <property type="component" value="Unassembled WGS sequence"/>
</dbReference>
<feature type="region of interest" description="Disordered" evidence="6">
    <location>
        <begin position="1"/>
        <end position="26"/>
    </location>
</feature>
<name>A0A1I6BC71_9BACI</name>
<dbReference type="EMBL" id="FOXX01000009">
    <property type="protein sequence ID" value="SFQ78533.1"/>
    <property type="molecule type" value="Genomic_DNA"/>
</dbReference>
<proteinExistence type="inferred from homology"/>
<feature type="transmembrane region" description="Helical" evidence="7">
    <location>
        <begin position="450"/>
        <end position="471"/>
    </location>
</feature>
<feature type="transmembrane region" description="Helical" evidence="7">
    <location>
        <begin position="419"/>
        <end position="438"/>
    </location>
</feature>
<evidence type="ECO:0000256" key="6">
    <source>
        <dbReference type="SAM" id="MobiDB-lite"/>
    </source>
</evidence>
<feature type="coiled-coil region" evidence="5">
    <location>
        <begin position="28"/>
        <end position="55"/>
    </location>
</feature>
<evidence type="ECO:0000256" key="1">
    <source>
        <dbReference type="ARBA" id="ARBA00004141"/>
    </source>
</evidence>
<comment type="similarity">
    <text evidence="2 4">Belongs to the GerABKA family.</text>
</comment>
<dbReference type="PANTHER" id="PTHR22550:SF5">
    <property type="entry name" value="LEUCINE ZIPPER PROTEIN 4"/>
    <property type="match status" value="1"/>
</dbReference>
<evidence type="ECO:0000256" key="5">
    <source>
        <dbReference type="SAM" id="Coils"/>
    </source>
</evidence>
<dbReference type="PANTHER" id="PTHR22550">
    <property type="entry name" value="SPORE GERMINATION PROTEIN"/>
    <property type="match status" value="1"/>
</dbReference>
<evidence type="ECO:0000256" key="3">
    <source>
        <dbReference type="ARBA" id="ARBA00023136"/>
    </source>
</evidence>
<evidence type="ECO:0000256" key="2">
    <source>
        <dbReference type="ARBA" id="ARBA00005278"/>
    </source>
</evidence>
<comment type="caution">
    <text evidence="8">The sequence shown here is derived from an EMBL/GenBank/DDBJ whole genome shotgun (WGS) entry which is preliminary data.</text>
</comment>
<gene>
    <name evidence="8" type="ORF">SAMN02745910_03445</name>
</gene>
<reference evidence="8 9" key="1">
    <citation type="submission" date="2016-10" db="EMBL/GenBank/DDBJ databases">
        <authorList>
            <person name="Varghese N."/>
            <person name="Submissions S."/>
        </authorList>
    </citation>
    <scope>NUCLEOTIDE SEQUENCE [LARGE SCALE GENOMIC DNA]</scope>
    <source>
        <strain evidence="8 9">DSM 13796</strain>
    </source>
</reference>
<comment type="subcellular location">
    <subcellularLocation>
        <location evidence="4">Cell membrane</location>
    </subcellularLocation>
    <subcellularLocation>
        <location evidence="1">Membrane</location>
        <topology evidence="1">Multi-pass membrane protein</topology>
    </subcellularLocation>
</comment>
<keyword evidence="7" id="KW-0812">Transmembrane</keyword>